<dbReference type="Proteomes" id="UP001189429">
    <property type="component" value="Unassembled WGS sequence"/>
</dbReference>
<comment type="caution">
    <text evidence="2">The sequence shown here is derived from an EMBL/GenBank/DDBJ whole genome shotgun (WGS) entry which is preliminary data.</text>
</comment>
<dbReference type="EMBL" id="CAUYUJ010014824">
    <property type="protein sequence ID" value="CAK0846454.1"/>
    <property type="molecule type" value="Genomic_DNA"/>
</dbReference>
<evidence type="ECO:0000313" key="2">
    <source>
        <dbReference type="EMBL" id="CAK0846454.1"/>
    </source>
</evidence>
<feature type="compositionally biased region" description="Low complexity" evidence="1">
    <location>
        <begin position="106"/>
        <end position="118"/>
    </location>
</feature>
<dbReference type="Gene3D" id="3.40.1000.10">
    <property type="entry name" value="Mog1/PsbP, alpha/beta/alpha sandwich"/>
    <property type="match status" value="1"/>
</dbReference>
<sequence>MPCPAAPGARPQTAAGRPLRRAAGALALGALARALGPLPGPRGRALAFPYLPKHPNATRRPQTSPCALRVPEQARGRLRAGLGRGGPVGSQACGAPWPRRGGGGLAAAALPSGEPEGGSAQSGGPLEPGGAAAQGGDAPEPRRQGRGAGRAPERAPWDLWADQREPGAVANVGSFQIRRPLAAVPFLLLGVCFDLGGSMRLLLSSLPDLARGYRLDSIYPVVAPGGNPLACAASPAACQKRYYGGPPFRCTFAYPGDWSQDPSVELARMRQSDDMLTLRSGRAPRGSKPLPLVAVGPAQGAGTGGLSVSLYARRTRAASLAEALGTPAEALASLMGRFTEQAPKLRGRGPLSESVAAQEVAGAGDPAYRLESRVRYPGDAEAEALSVWTVALFSPDAEGGHVLLLTGVAPVQAPPEAREAVRESTWSLARLGG</sequence>
<feature type="region of interest" description="Disordered" evidence="1">
    <location>
        <begin position="79"/>
        <end position="158"/>
    </location>
</feature>
<evidence type="ECO:0000313" key="3">
    <source>
        <dbReference type="Proteomes" id="UP001189429"/>
    </source>
</evidence>
<proteinExistence type="predicted"/>
<evidence type="ECO:0000256" key="1">
    <source>
        <dbReference type="SAM" id="MobiDB-lite"/>
    </source>
</evidence>
<reference evidence="2" key="1">
    <citation type="submission" date="2023-10" db="EMBL/GenBank/DDBJ databases">
        <authorList>
            <person name="Chen Y."/>
            <person name="Shah S."/>
            <person name="Dougan E. K."/>
            <person name="Thang M."/>
            <person name="Chan C."/>
        </authorList>
    </citation>
    <scope>NUCLEOTIDE SEQUENCE [LARGE SCALE GENOMIC DNA]</scope>
</reference>
<keyword evidence="3" id="KW-1185">Reference proteome</keyword>
<accession>A0ABN9TKF3</accession>
<protein>
    <submittedName>
        <fullName evidence="2">Uncharacterized protein</fullName>
    </submittedName>
</protein>
<gene>
    <name evidence="2" type="ORF">PCOR1329_LOCUS39937</name>
</gene>
<feature type="compositionally biased region" description="Low complexity" evidence="1">
    <location>
        <begin position="129"/>
        <end position="138"/>
    </location>
</feature>
<name>A0ABN9TKF3_9DINO</name>
<organism evidence="2 3">
    <name type="scientific">Prorocentrum cordatum</name>
    <dbReference type="NCBI Taxonomy" id="2364126"/>
    <lineage>
        <taxon>Eukaryota</taxon>
        <taxon>Sar</taxon>
        <taxon>Alveolata</taxon>
        <taxon>Dinophyceae</taxon>
        <taxon>Prorocentrales</taxon>
        <taxon>Prorocentraceae</taxon>
        <taxon>Prorocentrum</taxon>
    </lineage>
</organism>